<evidence type="ECO:0000256" key="3">
    <source>
        <dbReference type="ARBA" id="ARBA00022452"/>
    </source>
</evidence>
<evidence type="ECO:0000256" key="5">
    <source>
        <dbReference type="ARBA" id="ARBA00022729"/>
    </source>
</evidence>
<keyword evidence="3 10" id="KW-1134">Transmembrane beta strand</keyword>
<keyword evidence="2 10" id="KW-0813">Transport</keyword>
<evidence type="ECO:0000259" key="14">
    <source>
        <dbReference type="Pfam" id="PF07715"/>
    </source>
</evidence>
<dbReference type="Gene3D" id="2.170.130.10">
    <property type="entry name" value="TonB-dependent receptor, plug domain"/>
    <property type="match status" value="1"/>
</dbReference>
<evidence type="ECO:0000256" key="4">
    <source>
        <dbReference type="ARBA" id="ARBA00022692"/>
    </source>
</evidence>
<feature type="chain" id="PRO_5011496887" evidence="12">
    <location>
        <begin position="20"/>
        <end position="628"/>
    </location>
</feature>
<evidence type="ECO:0000256" key="10">
    <source>
        <dbReference type="PROSITE-ProRule" id="PRU01360"/>
    </source>
</evidence>
<keyword evidence="16" id="KW-1185">Reference proteome</keyword>
<dbReference type="AlphaFoldDB" id="A0A1H6MRQ9"/>
<keyword evidence="4 10" id="KW-0812">Transmembrane</keyword>
<dbReference type="GO" id="GO:0044718">
    <property type="term" value="P:siderophore transmembrane transport"/>
    <property type="evidence" value="ECO:0007669"/>
    <property type="project" value="TreeGrafter"/>
</dbReference>
<dbReference type="Proteomes" id="UP000199634">
    <property type="component" value="Unassembled WGS sequence"/>
</dbReference>
<keyword evidence="6 11" id="KW-0798">TonB box</keyword>
<keyword evidence="7 10" id="KW-0472">Membrane</keyword>
<feature type="signal peptide" evidence="12">
    <location>
        <begin position="1"/>
        <end position="19"/>
    </location>
</feature>
<dbReference type="Pfam" id="PF07715">
    <property type="entry name" value="Plug"/>
    <property type="match status" value="1"/>
</dbReference>
<name>A0A1H6MRQ9_9FLAO</name>
<evidence type="ECO:0000313" key="15">
    <source>
        <dbReference type="EMBL" id="SEI00626.1"/>
    </source>
</evidence>
<dbReference type="InterPro" id="IPR012910">
    <property type="entry name" value="Plug_dom"/>
</dbReference>
<organism evidence="15 16">
    <name type="scientific">Paenimyroides marinum</name>
    <dbReference type="NCBI Taxonomy" id="1159016"/>
    <lineage>
        <taxon>Bacteria</taxon>
        <taxon>Pseudomonadati</taxon>
        <taxon>Bacteroidota</taxon>
        <taxon>Flavobacteriia</taxon>
        <taxon>Flavobacteriales</taxon>
        <taxon>Flavobacteriaceae</taxon>
        <taxon>Paenimyroides</taxon>
    </lineage>
</organism>
<dbReference type="SUPFAM" id="SSF56935">
    <property type="entry name" value="Porins"/>
    <property type="match status" value="1"/>
</dbReference>
<dbReference type="InterPro" id="IPR036942">
    <property type="entry name" value="Beta-barrel_TonB_sf"/>
</dbReference>
<gene>
    <name evidence="15" type="ORF">SAMN02927937_02687</name>
</gene>
<dbReference type="RefSeq" id="WP_143037812.1">
    <property type="nucleotide sequence ID" value="NZ_FNXE01000055.1"/>
</dbReference>
<dbReference type="GO" id="GO:0009279">
    <property type="term" value="C:cell outer membrane"/>
    <property type="evidence" value="ECO:0007669"/>
    <property type="project" value="UniProtKB-SubCell"/>
</dbReference>
<evidence type="ECO:0000256" key="12">
    <source>
        <dbReference type="SAM" id="SignalP"/>
    </source>
</evidence>
<dbReference type="EMBL" id="FNXE01000055">
    <property type="protein sequence ID" value="SEI00626.1"/>
    <property type="molecule type" value="Genomic_DNA"/>
</dbReference>
<sequence>MKNKYLLLALLTVPVVVNAQINPEADEVLNEIIIQENRMQIPFQQSTRNIQVLTKEEIKKLPVSSLNEVLAYVSGVDIRQRGPFGSQADISIDGGSFEQTMVLWNGVKMGDAQTAHHSMNLPIPLEAIERIEVLKGPAARIYGINALTGAINIVTKTQVDDFVQVHAYGGSSFKKKDEGDGSGMYAGGGVQATAGINKGKTSHLLSIGKDGSNGQRYNTAADNLKAMYQGNARFNENHSMNWMGGYIDNEFGANGYYAAPHDKESYEIVQTLLFSVGSNHRINDHLTIKPRVSNRYNEDDYRFYRNDLSKARSLHYTNAFMFDLNGVYTSEIGDFGVGYEMRLEDISSSNLGTHDRKNHGWFAEYKNTFFEKLLVNVGAYWNYNTDYGFQWYPGADVAYWLNNNWKIQASVGSSQRIPSFIDLYVNQRPGNIGNPDLTPEAAWQYEFGANYSKANKHFTASIFERKISDFIDWTRSSSDDPYQPHNIGNQVMRGINVRYRQDVAIGDHQKFGYSISYQYLSPKKEDASTPTASKYTIESLKHQAIAGVNYTINDFGIQFQNRYIKRELNDAYFVSDLRLMYQFPSFQIYTQATNLFNSTYKEVAAVPMPNRWIQLGLNYRFSNKKASE</sequence>
<dbReference type="GO" id="GO:0015344">
    <property type="term" value="F:siderophore uptake transmembrane transporter activity"/>
    <property type="evidence" value="ECO:0007669"/>
    <property type="project" value="TreeGrafter"/>
</dbReference>
<dbReference type="CDD" id="cd01347">
    <property type="entry name" value="ligand_gated_channel"/>
    <property type="match status" value="1"/>
</dbReference>
<keyword evidence="5 12" id="KW-0732">Signal</keyword>
<keyword evidence="8" id="KW-0675">Receptor</keyword>
<accession>A0A1H6MRQ9</accession>
<dbReference type="InterPro" id="IPR000531">
    <property type="entry name" value="Beta-barrel_TonB"/>
</dbReference>
<dbReference type="InterPro" id="IPR037066">
    <property type="entry name" value="Plug_dom_sf"/>
</dbReference>
<protein>
    <submittedName>
        <fullName evidence="15">Iron complex outermembrane recepter protein</fullName>
    </submittedName>
</protein>
<feature type="domain" description="TonB-dependent receptor plug" evidence="14">
    <location>
        <begin position="44"/>
        <end position="150"/>
    </location>
</feature>
<dbReference type="PANTHER" id="PTHR30069:SF29">
    <property type="entry name" value="HEMOGLOBIN AND HEMOGLOBIN-HAPTOGLOBIN-BINDING PROTEIN 1-RELATED"/>
    <property type="match status" value="1"/>
</dbReference>
<dbReference type="PROSITE" id="PS52016">
    <property type="entry name" value="TONB_DEPENDENT_REC_3"/>
    <property type="match status" value="1"/>
</dbReference>
<comment type="subcellular location">
    <subcellularLocation>
        <location evidence="1 10">Cell outer membrane</location>
        <topology evidence="1 10">Multi-pass membrane protein</topology>
    </subcellularLocation>
</comment>
<evidence type="ECO:0000256" key="11">
    <source>
        <dbReference type="RuleBase" id="RU003357"/>
    </source>
</evidence>
<comment type="similarity">
    <text evidence="10 11">Belongs to the TonB-dependent receptor family.</text>
</comment>
<proteinExistence type="inferred from homology"/>
<evidence type="ECO:0000256" key="7">
    <source>
        <dbReference type="ARBA" id="ARBA00023136"/>
    </source>
</evidence>
<reference evidence="15 16" key="1">
    <citation type="submission" date="2016-10" db="EMBL/GenBank/DDBJ databases">
        <authorList>
            <person name="de Groot N.N."/>
        </authorList>
    </citation>
    <scope>NUCLEOTIDE SEQUENCE [LARGE SCALE GENOMIC DNA]</scope>
    <source>
        <strain evidence="15 16">CGMCC 1.10825</strain>
    </source>
</reference>
<dbReference type="STRING" id="1159016.SAMN02927937_02687"/>
<dbReference type="OrthoDB" id="9758472at2"/>
<feature type="domain" description="TonB-dependent receptor-like beta-barrel" evidence="13">
    <location>
        <begin position="216"/>
        <end position="595"/>
    </location>
</feature>
<dbReference type="Pfam" id="PF00593">
    <property type="entry name" value="TonB_dep_Rec_b-barrel"/>
    <property type="match status" value="1"/>
</dbReference>
<evidence type="ECO:0000313" key="16">
    <source>
        <dbReference type="Proteomes" id="UP000199634"/>
    </source>
</evidence>
<evidence type="ECO:0000259" key="13">
    <source>
        <dbReference type="Pfam" id="PF00593"/>
    </source>
</evidence>
<evidence type="ECO:0000256" key="9">
    <source>
        <dbReference type="ARBA" id="ARBA00023237"/>
    </source>
</evidence>
<evidence type="ECO:0000256" key="2">
    <source>
        <dbReference type="ARBA" id="ARBA00022448"/>
    </source>
</evidence>
<evidence type="ECO:0000256" key="8">
    <source>
        <dbReference type="ARBA" id="ARBA00023170"/>
    </source>
</evidence>
<dbReference type="InterPro" id="IPR039426">
    <property type="entry name" value="TonB-dep_rcpt-like"/>
</dbReference>
<evidence type="ECO:0000256" key="6">
    <source>
        <dbReference type="ARBA" id="ARBA00023077"/>
    </source>
</evidence>
<keyword evidence="9 10" id="KW-0998">Cell outer membrane</keyword>
<dbReference type="Gene3D" id="2.40.170.20">
    <property type="entry name" value="TonB-dependent receptor, beta-barrel domain"/>
    <property type="match status" value="1"/>
</dbReference>
<evidence type="ECO:0000256" key="1">
    <source>
        <dbReference type="ARBA" id="ARBA00004571"/>
    </source>
</evidence>
<dbReference type="PANTHER" id="PTHR30069">
    <property type="entry name" value="TONB-DEPENDENT OUTER MEMBRANE RECEPTOR"/>
    <property type="match status" value="1"/>
</dbReference>